<feature type="region of interest" description="Disordered" evidence="2">
    <location>
        <begin position="95"/>
        <end position="166"/>
    </location>
</feature>
<accession>A0A4S5BMQ9</accession>
<feature type="compositionally biased region" description="Basic and acidic residues" evidence="2">
    <location>
        <begin position="143"/>
        <end position="153"/>
    </location>
</feature>
<dbReference type="SMART" id="SM00363">
    <property type="entry name" value="S4"/>
    <property type="match status" value="1"/>
</dbReference>
<keyword evidence="5" id="KW-1185">Reference proteome</keyword>
<proteinExistence type="predicted"/>
<reference evidence="4 5" key="1">
    <citation type="submission" date="2019-04" db="EMBL/GenBank/DDBJ databases">
        <title>Lampropedia sp YIM MLB12 draf genome.</title>
        <authorList>
            <person name="Wang Y.-X."/>
        </authorList>
    </citation>
    <scope>NUCLEOTIDE SEQUENCE [LARGE SCALE GENOMIC DNA]</scope>
    <source>
        <strain evidence="4 5">YIM MLB12</strain>
    </source>
</reference>
<evidence type="ECO:0000259" key="3">
    <source>
        <dbReference type="SMART" id="SM00363"/>
    </source>
</evidence>
<evidence type="ECO:0000313" key="4">
    <source>
        <dbReference type="EMBL" id="THJ30816.1"/>
    </source>
</evidence>
<dbReference type="EMBL" id="SSWX01000033">
    <property type="protein sequence ID" value="THJ30816.1"/>
    <property type="molecule type" value="Genomic_DNA"/>
</dbReference>
<feature type="compositionally biased region" description="Basic and acidic residues" evidence="2">
    <location>
        <begin position="113"/>
        <end position="124"/>
    </location>
</feature>
<gene>
    <name evidence="4" type="ORF">E8K88_16935</name>
</gene>
<dbReference type="Pfam" id="PF01479">
    <property type="entry name" value="S4"/>
    <property type="match status" value="1"/>
</dbReference>
<evidence type="ECO:0000256" key="1">
    <source>
        <dbReference type="PROSITE-ProRule" id="PRU00182"/>
    </source>
</evidence>
<comment type="caution">
    <text evidence="4">The sequence shown here is derived from an EMBL/GenBank/DDBJ whole genome shotgun (WGS) entry which is preliminary data.</text>
</comment>
<dbReference type="CDD" id="cd00165">
    <property type="entry name" value="S4"/>
    <property type="match status" value="1"/>
</dbReference>
<protein>
    <submittedName>
        <fullName evidence="4">RNA-binding S4 domain-containing protein</fullName>
    </submittedName>
</protein>
<name>A0A4S5BMQ9_9BURK</name>
<dbReference type="Proteomes" id="UP000306236">
    <property type="component" value="Unassembled WGS sequence"/>
</dbReference>
<keyword evidence="1" id="KW-0694">RNA-binding</keyword>
<evidence type="ECO:0000313" key="5">
    <source>
        <dbReference type="Proteomes" id="UP000306236"/>
    </source>
</evidence>
<dbReference type="OrthoDB" id="9797176at2"/>
<dbReference type="AlphaFoldDB" id="A0A4S5BMQ9"/>
<feature type="domain" description="RNA-binding S4" evidence="3">
    <location>
        <begin position="1"/>
        <end position="64"/>
    </location>
</feature>
<dbReference type="SUPFAM" id="SSF55174">
    <property type="entry name" value="Alpha-L RNA-binding motif"/>
    <property type="match status" value="1"/>
</dbReference>
<evidence type="ECO:0000256" key="2">
    <source>
        <dbReference type="SAM" id="MobiDB-lite"/>
    </source>
</evidence>
<sequence>MRLDKWLWCARFYKTRTLATEEIGKGRIQVNQAASKASREIKVGDSLQITQGPSKRVVVVKALSGLRGPAAVAQQLYEETAESIARRLQQSALRQLAPEPADMLQHGRPTKKDRRDMQDFTTRWDDEDADADAGSWQEIEGCDTEREPKRGALNERWSATHKPSVP</sequence>
<dbReference type="InterPro" id="IPR002942">
    <property type="entry name" value="S4_RNA-bd"/>
</dbReference>
<dbReference type="InterPro" id="IPR036986">
    <property type="entry name" value="S4_RNA-bd_sf"/>
</dbReference>
<dbReference type="GO" id="GO:0003723">
    <property type="term" value="F:RNA binding"/>
    <property type="evidence" value="ECO:0007669"/>
    <property type="project" value="UniProtKB-KW"/>
</dbReference>
<dbReference type="PROSITE" id="PS50889">
    <property type="entry name" value="S4"/>
    <property type="match status" value="1"/>
</dbReference>
<dbReference type="Gene3D" id="3.10.290.10">
    <property type="entry name" value="RNA-binding S4 domain"/>
    <property type="match status" value="1"/>
</dbReference>
<organism evidence="4 5">
    <name type="scientific">Lampropedia aestuarii</name>
    <dbReference type="NCBI Taxonomy" id="2562762"/>
    <lineage>
        <taxon>Bacteria</taxon>
        <taxon>Pseudomonadati</taxon>
        <taxon>Pseudomonadota</taxon>
        <taxon>Betaproteobacteria</taxon>
        <taxon>Burkholderiales</taxon>
        <taxon>Comamonadaceae</taxon>
        <taxon>Lampropedia</taxon>
    </lineage>
</organism>